<feature type="domain" description="Glycosyltransferase 2-like" evidence="11">
    <location>
        <begin position="52"/>
        <end position="170"/>
    </location>
</feature>
<evidence type="ECO:0000256" key="5">
    <source>
        <dbReference type="ARBA" id="ARBA00022679"/>
    </source>
</evidence>
<reference evidence="12 13" key="1">
    <citation type="submission" date="2020-08" db="EMBL/GenBank/DDBJ databases">
        <title>Sequencing the genomes of 1000 actinobacteria strains.</title>
        <authorList>
            <person name="Klenk H.-P."/>
        </authorList>
    </citation>
    <scope>NUCLEOTIDE SEQUENCE [LARGE SCALE GENOMIC DNA]</scope>
    <source>
        <strain evidence="12 13">DSM 44551</strain>
    </source>
</reference>
<comment type="cofactor">
    <cofactor evidence="1">
        <name>Mn(2+)</name>
        <dbReference type="ChEBI" id="CHEBI:29035"/>
    </cofactor>
</comment>
<dbReference type="Pfam" id="PF00535">
    <property type="entry name" value="Glycos_transf_2"/>
    <property type="match status" value="1"/>
</dbReference>
<keyword evidence="13" id="KW-1185">Reference proteome</keyword>
<evidence type="ECO:0000256" key="8">
    <source>
        <dbReference type="ARBA" id="ARBA00040894"/>
    </source>
</evidence>
<evidence type="ECO:0000256" key="3">
    <source>
        <dbReference type="ARBA" id="ARBA00006739"/>
    </source>
</evidence>
<dbReference type="RefSeq" id="WP_184390412.1">
    <property type="nucleotide sequence ID" value="NZ_BAAAJD010000007.1"/>
</dbReference>
<dbReference type="InterPro" id="IPR050256">
    <property type="entry name" value="Glycosyltransferase_2"/>
</dbReference>
<dbReference type="Gene3D" id="3.90.550.10">
    <property type="entry name" value="Spore Coat Polysaccharide Biosynthesis Protein SpsA, Chain A"/>
    <property type="match status" value="1"/>
</dbReference>
<dbReference type="PANTHER" id="PTHR48090:SF10">
    <property type="entry name" value="GLUCOSYL-3-PHOSPHOGLYCERATE SYNTHASE"/>
    <property type="match status" value="1"/>
</dbReference>
<gene>
    <name evidence="12" type="ORF">HDA36_001267</name>
</gene>
<dbReference type="EC" id="2.4.1.266" evidence="7"/>
<comment type="catalytic activity">
    <reaction evidence="10">
        <text>an NDP-alpha-D-glucose + (2R)-3-phosphoglycerate = (2R)-2-O-(alpha-D-glucopyranosyl)-3-phospho-glycerate + a ribonucleoside 5'-diphosphate + H(+)</text>
        <dbReference type="Rhea" id="RHEA:47244"/>
        <dbReference type="ChEBI" id="CHEBI:15378"/>
        <dbReference type="ChEBI" id="CHEBI:57930"/>
        <dbReference type="ChEBI" id="CHEBI:58272"/>
        <dbReference type="ChEBI" id="CHEBI:62600"/>
        <dbReference type="ChEBI" id="CHEBI:76533"/>
        <dbReference type="EC" id="2.4.1.266"/>
    </reaction>
    <physiologicalReaction direction="left-to-right" evidence="10">
        <dbReference type="Rhea" id="RHEA:47245"/>
    </physiologicalReaction>
</comment>
<name>A0A7W8VCQ0_9ACTN</name>
<dbReference type="InterPro" id="IPR001173">
    <property type="entry name" value="Glyco_trans_2-like"/>
</dbReference>
<comment type="similarity">
    <text evidence="3">Belongs to the glycosyltransferase 2 family.</text>
</comment>
<comment type="catalytic activity">
    <reaction evidence="9">
        <text>(2R)-3-phosphoglycerate + UDP-alpha-D-glucose = (2R)-2-O-(alpha-D-glucopyranosyl)-3-phospho-glycerate + UDP + H(+)</text>
        <dbReference type="Rhea" id="RHEA:31319"/>
        <dbReference type="ChEBI" id="CHEBI:15378"/>
        <dbReference type="ChEBI" id="CHEBI:58223"/>
        <dbReference type="ChEBI" id="CHEBI:58272"/>
        <dbReference type="ChEBI" id="CHEBI:58885"/>
        <dbReference type="ChEBI" id="CHEBI:62600"/>
        <dbReference type="EC" id="2.4.1.266"/>
    </reaction>
    <physiologicalReaction direction="left-to-right" evidence="9">
        <dbReference type="Rhea" id="RHEA:31320"/>
    </physiologicalReaction>
</comment>
<evidence type="ECO:0000259" key="11">
    <source>
        <dbReference type="Pfam" id="PF00535"/>
    </source>
</evidence>
<evidence type="ECO:0000313" key="13">
    <source>
        <dbReference type="Proteomes" id="UP000572635"/>
    </source>
</evidence>
<evidence type="ECO:0000313" key="12">
    <source>
        <dbReference type="EMBL" id="MBB5431183.1"/>
    </source>
</evidence>
<dbReference type="GO" id="GO:0016757">
    <property type="term" value="F:glycosyltransferase activity"/>
    <property type="evidence" value="ECO:0007669"/>
    <property type="project" value="UniProtKB-KW"/>
</dbReference>
<comment type="cofactor">
    <cofactor evidence="2">
        <name>Mg(2+)</name>
        <dbReference type="ChEBI" id="CHEBI:18420"/>
    </cofactor>
</comment>
<evidence type="ECO:0000256" key="10">
    <source>
        <dbReference type="ARBA" id="ARBA00048997"/>
    </source>
</evidence>
<dbReference type="SUPFAM" id="SSF53448">
    <property type="entry name" value="Nucleotide-diphospho-sugar transferases"/>
    <property type="match status" value="1"/>
</dbReference>
<evidence type="ECO:0000256" key="4">
    <source>
        <dbReference type="ARBA" id="ARBA00022676"/>
    </source>
</evidence>
<dbReference type="Proteomes" id="UP000572635">
    <property type="component" value="Unassembled WGS sequence"/>
</dbReference>
<evidence type="ECO:0000256" key="7">
    <source>
        <dbReference type="ARBA" id="ARBA00039022"/>
    </source>
</evidence>
<keyword evidence="6" id="KW-0460">Magnesium</keyword>
<accession>A0A7W8VCQ0</accession>
<proteinExistence type="inferred from homology"/>
<evidence type="ECO:0000256" key="9">
    <source>
        <dbReference type="ARBA" id="ARBA00048689"/>
    </source>
</evidence>
<dbReference type="AlphaFoldDB" id="A0A7W8VCQ0"/>
<sequence>MHGATEPADVLSRPLPDGLPPGARDWFARRTYTARTWDEERIRELKGGTRVSVVLPARDESATVGEIVSAIRGALVSGPAPVVDEIIVIDSHSSDGTARIAEKAGALVVHQDDVRPDLPPGRGKGDALWKSLAVATGDVAVFLDADVRDFTPRYVTGLLGPLLADARIAYVKGFYERPAARTADGPGAGGGRVTELVARPLLNLLRPELAGFVQPLAGEAAGRTDVLRRVPFATGYGVEIGLLLDLFDLVGLDRLAQVDLGVRRHRHQSLADLGAMAAQVHSAALRRLADGLPGIAPDGPDPVRHLVQYEHEDGAGLRARVREVPVAERPPHLPAAADAAERPVR</sequence>
<dbReference type="NCBIfam" id="NF010496">
    <property type="entry name" value="PRK13915.1"/>
    <property type="match status" value="1"/>
</dbReference>
<evidence type="ECO:0000256" key="2">
    <source>
        <dbReference type="ARBA" id="ARBA00001946"/>
    </source>
</evidence>
<keyword evidence="4 12" id="KW-0328">Glycosyltransferase</keyword>
<evidence type="ECO:0000256" key="6">
    <source>
        <dbReference type="ARBA" id="ARBA00022842"/>
    </source>
</evidence>
<comment type="caution">
    <text evidence="12">The sequence shown here is derived from an EMBL/GenBank/DDBJ whole genome shotgun (WGS) entry which is preliminary data.</text>
</comment>
<keyword evidence="5 12" id="KW-0808">Transferase</keyword>
<dbReference type="InterPro" id="IPR029044">
    <property type="entry name" value="Nucleotide-diphossugar_trans"/>
</dbReference>
<dbReference type="EMBL" id="JACHDB010000001">
    <property type="protein sequence ID" value="MBB5431183.1"/>
    <property type="molecule type" value="Genomic_DNA"/>
</dbReference>
<dbReference type="PANTHER" id="PTHR48090">
    <property type="entry name" value="UNDECAPRENYL-PHOSPHATE 4-DEOXY-4-FORMAMIDO-L-ARABINOSE TRANSFERASE-RELATED"/>
    <property type="match status" value="1"/>
</dbReference>
<organism evidence="12 13">
    <name type="scientific">Nocardiopsis composta</name>
    <dbReference type="NCBI Taxonomy" id="157465"/>
    <lineage>
        <taxon>Bacteria</taxon>
        <taxon>Bacillati</taxon>
        <taxon>Actinomycetota</taxon>
        <taxon>Actinomycetes</taxon>
        <taxon>Streptosporangiales</taxon>
        <taxon>Nocardiopsidaceae</taxon>
        <taxon>Nocardiopsis</taxon>
    </lineage>
</organism>
<evidence type="ECO:0000256" key="1">
    <source>
        <dbReference type="ARBA" id="ARBA00001936"/>
    </source>
</evidence>
<protein>
    <recommendedName>
        <fullName evidence="8">Glucosyl-3-phosphoglycerate synthase</fullName>
        <ecNumber evidence="7">2.4.1.266</ecNumber>
    </recommendedName>
</protein>